<dbReference type="InterPro" id="IPR029063">
    <property type="entry name" value="SAM-dependent_MTases_sf"/>
</dbReference>
<dbReference type="GO" id="GO:0008168">
    <property type="term" value="F:methyltransferase activity"/>
    <property type="evidence" value="ECO:0007669"/>
    <property type="project" value="UniProtKB-KW"/>
</dbReference>
<dbReference type="Pfam" id="PF13649">
    <property type="entry name" value="Methyltransf_25"/>
    <property type="match status" value="1"/>
</dbReference>
<sequence length="433" mass="48605">MIPTTSMFRASAPAKSTRNLITLSALDGSQPDLALSVTEALDSKDQNVIFKGSRGPERIQLPKPNELLKPDACTQAQSTPRHFSLLAMEIHGHDLLIGPTEYEAMGGEALQSHHPRDPLAPWPVNTKFSQRLLADEQLSARILSSVRHLLGTVSLQKPSTIMRLDMTIDGATLEPVAVIINSHLRLLPDPDGSHDEILIHTIPGSYESLVALSLSDLNVHVDRSRDRGETNRVNFNELASSYNDLFDDMPQNQLLERLAKEYSWAGRILDVGCGTGMFGRILKGYSPESILEGLDASESMVMSPDITEHYQGPIRIGDMEKMLLDWVSVDHIVCFSVFQYVDYVTFLATVAQMFCVAKQSVTFDVVDISQEYLDMLSMGSEYERLLPVNNVPAIRRFKLPPRWKKVLETRVIAYVEPEFGTEVFSYYFRFERT</sequence>
<dbReference type="VEuPathDB" id="FungiDB:MPH_02964"/>
<name>K2S3Y5_MACPH</name>
<keyword evidence="2" id="KW-0808">Transferase</keyword>
<organism evidence="2 3">
    <name type="scientific">Macrophomina phaseolina (strain MS6)</name>
    <name type="common">Charcoal rot fungus</name>
    <dbReference type="NCBI Taxonomy" id="1126212"/>
    <lineage>
        <taxon>Eukaryota</taxon>
        <taxon>Fungi</taxon>
        <taxon>Dikarya</taxon>
        <taxon>Ascomycota</taxon>
        <taxon>Pezizomycotina</taxon>
        <taxon>Dothideomycetes</taxon>
        <taxon>Dothideomycetes incertae sedis</taxon>
        <taxon>Botryosphaeriales</taxon>
        <taxon>Botryosphaeriaceae</taxon>
        <taxon>Macrophomina</taxon>
    </lineage>
</organism>
<gene>
    <name evidence="2" type="ORF">MPH_02964</name>
</gene>
<evidence type="ECO:0000313" key="3">
    <source>
        <dbReference type="Proteomes" id="UP000007129"/>
    </source>
</evidence>
<dbReference type="InterPro" id="IPR041698">
    <property type="entry name" value="Methyltransf_25"/>
</dbReference>
<dbReference type="CDD" id="cd02440">
    <property type="entry name" value="AdoMet_MTases"/>
    <property type="match status" value="1"/>
</dbReference>
<dbReference type="eggNOG" id="ENOG502QSG2">
    <property type="taxonomic scope" value="Eukaryota"/>
</dbReference>
<comment type="caution">
    <text evidence="2">The sequence shown here is derived from an EMBL/GenBank/DDBJ whole genome shotgun (WGS) entry which is preliminary data.</text>
</comment>
<dbReference type="OrthoDB" id="66144at2759"/>
<feature type="domain" description="Methyltransferase" evidence="1">
    <location>
        <begin position="268"/>
        <end position="357"/>
    </location>
</feature>
<dbReference type="EMBL" id="AHHD01000126">
    <property type="protein sequence ID" value="EKG19742.1"/>
    <property type="molecule type" value="Genomic_DNA"/>
</dbReference>
<dbReference type="SUPFAM" id="SSF53335">
    <property type="entry name" value="S-adenosyl-L-methionine-dependent methyltransferases"/>
    <property type="match status" value="1"/>
</dbReference>
<dbReference type="AlphaFoldDB" id="K2S3Y5"/>
<dbReference type="Gene3D" id="3.40.50.150">
    <property type="entry name" value="Vaccinia Virus protein VP39"/>
    <property type="match status" value="1"/>
</dbReference>
<protein>
    <submittedName>
        <fullName evidence="2">Methyltransferase type 11</fullName>
    </submittedName>
</protein>
<reference evidence="2 3" key="1">
    <citation type="journal article" date="2012" name="BMC Genomics">
        <title>Tools to kill: Genome of one of the most destructive plant pathogenic fungi Macrophomina phaseolina.</title>
        <authorList>
            <person name="Islam M.S."/>
            <person name="Haque M.S."/>
            <person name="Islam M.M."/>
            <person name="Emdad E.M."/>
            <person name="Halim A."/>
            <person name="Hossen Q.M.M."/>
            <person name="Hossain M.Z."/>
            <person name="Ahmed B."/>
            <person name="Rahim S."/>
            <person name="Rahman M.S."/>
            <person name="Alam M.M."/>
            <person name="Hou S."/>
            <person name="Wan X."/>
            <person name="Saito J.A."/>
            <person name="Alam M."/>
        </authorList>
    </citation>
    <scope>NUCLEOTIDE SEQUENCE [LARGE SCALE GENOMIC DNA]</scope>
    <source>
        <strain evidence="2 3">MS6</strain>
    </source>
</reference>
<accession>K2S3Y5</accession>
<dbReference type="HOGENOM" id="CLU_633219_0_0_1"/>
<evidence type="ECO:0000259" key="1">
    <source>
        <dbReference type="Pfam" id="PF13649"/>
    </source>
</evidence>
<dbReference type="GO" id="GO:0032259">
    <property type="term" value="P:methylation"/>
    <property type="evidence" value="ECO:0007669"/>
    <property type="project" value="UniProtKB-KW"/>
</dbReference>
<keyword evidence="2" id="KW-0489">Methyltransferase</keyword>
<dbReference type="InParanoid" id="K2S3Y5"/>
<proteinExistence type="predicted"/>
<evidence type="ECO:0000313" key="2">
    <source>
        <dbReference type="EMBL" id="EKG19742.1"/>
    </source>
</evidence>
<dbReference type="Proteomes" id="UP000007129">
    <property type="component" value="Unassembled WGS sequence"/>
</dbReference>